<evidence type="ECO:0000313" key="2">
    <source>
        <dbReference type="Proteomes" id="UP000827813"/>
    </source>
</evidence>
<proteinExistence type="predicted"/>
<keyword evidence="2" id="KW-1185">Reference proteome</keyword>
<dbReference type="KEGG" id="vg:75691235"/>
<evidence type="ECO:0000313" key="1">
    <source>
        <dbReference type="EMBL" id="QWM90122.1"/>
    </source>
</evidence>
<name>A0AAE7RWG3_9CAUD</name>
<dbReference type="GeneID" id="75691235"/>
<reference evidence="1 2" key="1">
    <citation type="submission" date="2021-04" db="EMBL/GenBank/DDBJ databases">
        <authorList>
            <person name="Shkoporov A.N."/>
            <person name="Stockdale S.R."/>
            <person name="Guerin E."/>
            <person name="Ross R.P."/>
            <person name="Hill C."/>
        </authorList>
    </citation>
    <scope>NUCLEOTIDE SEQUENCE [LARGE SCALE GENOMIC DNA]</scope>
    <source>
        <strain evidence="2">cr9_1</strain>
    </source>
</reference>
<dbReference type="Proteomes" id="UP000827813">
    <property type="component" value="Segment"/>
</dbReference>
<dbReference type="EMBL" id="MZ130486">
    <property type="protein sequence ID" value="QWM90122.1"/>
    <property type="molecule type" value="Genomic_DNA"/>
</dbReference>
<accession>A0AAE7RWG3</accession>
<protein>
    <submittedName>
        <fullName evidence="1">Uncharacterized protein</fullName>
    </submittedName>
</protein>
<gene>
    <name evidence="1" type="primary">gp_23055</name>
</gene>
<sequence>MKTNVETNVEIVNTVYNDIIRVHGINEQEAYNYITNNANLNKQSREEYILAYYENIILKDNKSDSVSVEDIDKVNFEELTETDKKVIASRKYMCHEYIKEIVYKLNELINSNLSNDRRAVDETAVIMYAVQAIERDVANTVSDCQKILKLMKSKCS</sequence>
<organism evidence="1 2">
    <name type="scientific">uncultured phage cr9_1</name>
    <dbReference type="NCBI Taxonomy" id="2986400"/>
    <lineage>
        <taxon>Viruses</taxon>
        <taxon>Duplodnaviria</taxon>
        <taxon>Heunggongvirae</taxon>
        <taxon>Uroviricota</taxon>
        <taxon>Caudoviricetes</taxon>
        <taxon>Crassvirales</taxon>
        <taxon>Intestiviridae</taxon>
        <taxon>Crudevirinae</taxon>
        <taxon>Dabirmavirus</taxon>
        <taxon>Dabirmavirus hominis</taxon>
    </lineage>
</organism>
<dbReference type="RefSeq" id="YP_010359694.1">
    <property type="nucleotide sequence ID" value="NC_062776.1"/>
</dbReference>